<comment type="subcellular location">
    <subcellularLocation>
        <location evidence="2">Cytoplasm</location>
    </subcellularLocation>
</comment>
<dbReference type="PROSITE" id="PS01319">
    <property type="entry name" value="RBFA"/>
    <property type="match status" value="1"/>
</dbReference>
<dbReference type="InterPro" id="IPR020053">
    <property type="entry name" value="Ribosome-bd_factorA_CS"/>
</dbReference>
<dbReference type="PANTHER" id="PTHR33515:SF1">
    <property type="entry name" value="RIBOSOME-BINDING FACTOR A, CHLOROPLASTIC-RELATED"/>
    <property type="match status" value="1"/>
</dbReference>
<dbReference type="EMBL" id="ACJM01000013">
    <property type="protein sequence ID" value="EEG76774.1"/>
    <property type="molecule type" value="Genomic_DNA"/>
</dbReference>
<evidence type="ECO:0000313" key="3">
    <source>
        <dbReference type="EMBL" id="EEG76774.1"/>
    </source>
</evidence>
<keyword evidence="1 2" id="KW-0690">Ribosome biogenesis</keyword>
<dbReference type="eggNOG" id="COG0858">
    <property type="taxonomic scope" value="Bacteria"/>
</dbReference>
<proteinExistence type="inferred from homology"/>
<dbReference type="SUPFAM" id="SSF89919">
    <property type="entry name" value="Ribosome-binding factor A, RbfA"/>
    <property type="match status" value="1"/>
</dbReference>
<dbReference type="PANTHER" id="PTHR33515">
    <property type="entry name" value="RIBOSOME-BINDING FACTOR A, CHLOROPLASTIC-RELATED"/>
    <property type="match status" value="1"/>
</dbReference>
<name>C0GIW0_DETAL</name>
<gene>
    <name evidence="2" type="primary">rbfA</name>
    <name evidence="3" type="ORF">DealDRAFT_2419</name>
</gene>
<dbReference type="InterPro" id="IPR015946">
    <property type="entry name" value="KH_dom-like_a/b"/>
</dbReference>
<organism evidence="3 4">
    <name type="scientific">Dethiobacter alkaliphilus AHT 1</name>
    <dbReference type="NCBI Taxonomy" id="555088"/>
    <lineage>
        <taxon>Bacteria</taxon>
        <taxon>Bacillati</taxon>
        <taxon>Bacillota</taxon>
        <taxon>Dethiobacteria</taxon>
        <taxon>Dethiobacterales</taxon>
        <taxon>Dethiobacteraceae</taxon>
        <taxon>Dethiobacter</taxon>
    </lineage>
</organism>
<dbReference type="GO" id="GO:0005829">
    <property type="term" value="C:cytosol"/>
    <property type="evidence" value="ECO:0007669"/>
    <property type="project" value="TreeGrafter"/>
</dbReference>
<dbReference type="InterPro" id="IPR023799">
    <property type="entry name" value="RbfA_dom_sf"/>
</dbReference>
<accession>C0GIW0</accession>
<sequence length="122" mass="13587">MTDQRAHRVGEEIKREVSSILRTEIKDPRVTGLISVTDVAVTRDLRHAKLFISMLGSEEEQQETLSALSRAVGFIRSEIGKRIRLRHTPEISFHLDKSIAYGAHINKILADLNPGGEGQSGE</sequence>
<dbReference type="NCBIfam" id="TIGR00082">
    <property type="entry name" value="rbfA"/>
    <property type="match status" value="1"/>
</dbReference>
<evidence type="ECO:0000256" key="1">
    <source>
        <dbReference type="ARBA" id="ARBA00022517"/>
    </source>
</evidence>
<comment type="caution">
    <text evidence="3">The sequence shown here is derived from an EMBL/GenBank/DDBJ whole genome shotgun (WGS) entry which is preliminary data.</text>
</comment>
<dbReference type="STRING" id="555088.DealDRAFT_2419"/>
<dbReference type="Proteomes" id="UP000006443">
    <property type="component" value="Unassembled WGS sequence"/>
</dbReference>
<reference evidence="3 4" key="1">
    <citation type="submission" date="2009-02" db="EMBL/GenBank/DDBJ databases">
        <title>Sequencing of the draft genome and assembly of Dethiobacter alkaliphilus AHT 1.</title>
        <authorList>
            <consortium name="US DOE Joint Genome Institute (JGI-PGF)"/>
            <person name="Lucas S."/>
            <person name="Copeland A."/>
            <person name="Lapidus A."/>
            <person name="Glavina del Rio T."/>
            <person name="Dalin E."/>
            <person name="Tice H."/>
            <person name="Bruce D."/>
            <person name="Goodwin L."/>
            <person name="Pitluck S."/>
            <person name="Larimer F."/>
            <person name="Land M.L."/>
            <person name="Hauser L."/>
            <person name="Muyzer G."/>
        </authorList>
    </citation>
    <scope>NUCLEOTIDE SEQUENCE [LARGE SCALE GENOMIC DNA]</scope>
    <source>
        <strain evidence="3 4">AHT 1</strain>
    </source>
</reference>
<dbReference type="OrthoDB" id="307788at2"/>
<dbReference type="GO" id="GO:0043024">
    <property type="term" value="F:ribosomal small subunit binding"/>
    <property type="evidence" value="ECO:0007669"/>
    <property type="project" value="TreeGrafter"/>
</dbReference>
<dbReference type="AlphaFoldDB" id="C0GIW0"/>
<dbReference type="GO" id="GO:0030490">
    <property type="term" value="P:maturation of SSU-rRNA"/>
    <property type="evidence" value="ECO:0007669"/>
    <property type="project" value="UniProtKB-UniRule"/>
</dbReference>
<dbReference type="Gene3D" id="3.30.300.20">
    <property type="match status" value="1"/>
</dbReference>
<protein>
    <recommendedName>
        <fullName evidence="2">Ribosome-binding factor A</fullName>
    </recommendedName>
</protein>
<comment type="subunit">
    <text evidence="2">Monomer. Binds 30S ribosomal subunits, but not 50S ribosomal subunits or 70S ribosomes.</text>
</comment>
<comment type="similarity">
    <text evidence="2">Belongs to the RbfA family.</text>
</comment>
<dbReference type="InterPro" id="IPR000238">
    <property type="entry name" value="RbfA"/>
</dbReference>
<evidence type="ECO:0000256" key="2">
    <source>
        <dbReference type="HAMAP-Rule" id="MF_00003"/>
    </source>
</evidence>
<comment type="function">
    <text evidence="2">One of several proteins that assist in the late maturation steps of the functional core of the 30S ribosomal subunit. Associates with free 30S ribosomal subunits (but not with 30S subunits that are part of 70S ribosomes or polysomes). Required for efficient processing of 16S rRNA. May interact with the 5'-terminal helix region of 16S rRNA.</text>
</comment>
<dbReference type="HAMAP" id="MF_00003">
    <property type="entry name" value="RbfA"/>
    <property type="match status" value="1"/>
</dbReference>
<dbReference type="Pfam" id="PF02033">
    <property type="entry name" value="RBFA"/>
    <property type="match status" value="1"/>
</dbReference>
<evidence type="ECO:0000313" key="4">
    <source>
        <dbReference type="Proteomes" id="UP000006443"/>
    </source>
</evidence>
<keyword evidence="2" id="KW-0963">Cytoplasm</keyword>
<keyword evidence="4" id="KW-1185">Reference proteome</keyword>
<dbReference type="RefSeq" id="WP_008517779.1">
    <property type="nucleotide sequence ID" value="NZ_ACJM01000013.1"/>
</dbReference>